<dbReference type="AlphaFoldDB" id="A0A2C6L2U2"/>
<comment type="caution">
    <text evidence="2">The sequence shown here is derived from an EMBL/GenBank/DDBJ whole genome shotgun (WGS) entry which is preliminary data.</text>
</comment>
<proteinExistence type="predicted"/>
<keyword evidence="1 2" id="KW-0812">Transmembrane</keyword>
<sequence length="474" mass="51911">MKLPHSAFGGASTALRELHSMGRLPYRDRMGSFAVAGVRNAQMRERAGSGVAGCVSCSSEAGCLPFQRNPSPVLAEPPIAFYSSRQRLFVTLRHGTQAYLSRPGCAPHIESRSRGMVNSSSHLSSYGFRSSAMSSSYVVPLQAFLPIQEKGAFSRGRDMKSWGLHSSDTIAGTSHSTGSLVRDEQGTLTSVSYWLTQPSLSCPTSLLLRRGSFPWTSSHAFNNICCRYHFSVFELVSLSTLRSSFRFFSSSTSSDSAYSCLLSDTRSPSELPSCVSPPPNYLKLSDPKACATLHYLPFWARITSPPRNAKFVMRILTLAPLCASAVAVHLLPLYGFEGFARDLIGWSVYYGTVLLATWWGMHAGIQLSHLGSPPSRPNRSYHNGVRYAFVAYGLGTLIVTAAAQQIEAAESLYLLAMSASVLLAGDYLTYLHSLLPVWLWRERLLSIGTLLATICAFLLSEQVGERGRQVRLNF</sequence>
<reference evidence="2 3" key="1">
    <citation type="journal article" date="2017" name="Int. J. Parasitol.">
        <title>The genome of the protozoan parasite Cystoisospora suis and a reverse vaccinology approach to identify vaccine candidates.</title>
        <authorList>
            <person name="Palmieri N."/>
            <person name="Shrestha A."/>
            <person name="Ruttkowski B."/>
            <person name="Beck T."/>
            <person name="Vogl C."/>
            <person name="Tomley F."/>
            <person name="Blake D.P."/>
            <person name="Joachim A."/>
        </authorList>
    </citation>
    <scope>NUCLEOTIDE SEQUENCE [LARGE SCALE GENOMIC DNA]</scope>
    <source>
        <strain evidence="2 3">Wien I</strain>
    </source>
</reference>
<keyword evidence="3" id="KW-1185">Reference proteome</keyword>
<evidence type="ECO:0000256" key="1">
    <source>
        <dbReference type="SAM" id="Phobius"/>
    </source>
</evidence>
<dbReference type="EMBL" id="MIGC01001723">
    <property type="protein sequence ID" value="PHJ22338.1"/>
    <property type="molecule type" value="Genomic_DNA"/>
</dbReference>
<name>A0A2C6L2U2_9APIC</name>
<evidence type="ECO:0000313" key="2">
    <source>
        <dbReference type="EMBL" id="PHJ22338.1"/>
    </source>
</evidence>
<dbReference type="OrthoDB" id="333569at2759"/>
<feature type="transmembrane region" description="Helical" evidence="1">
    <location>
        <begin position="443"/>
        <end position="460"/>
    </location>
</feature>
<dbReference type="Proteomes" id="UP000221165">
    <property type="component" value="Unassembled WGS sequence"/>
</dbReference>
<gene>
    <name evidence="2" type="ORF">CSUI_003815</name>
</gene>
<feature type="transmembrane region" description="Helical" evidence="1">
    <location>
        <begin position="311"/>
        <end position="331"/>
    </location>
</feature>
<feature type="transmembrane region" description="Helical" evidence="1">
    <location>
        <begin position="412"/>
        <end position="431"/>
    </location>
</feature>
<evidence type="ECO:0000313" key="3">
    <source>
        <dbReference type="Proteomes" id="UP000221165"/>
    </source>
</evidence>
<protein>
    <submittedName>
        <fullName evidence="2">Transmembrane protein</fullName>
    </submittedName>
</protein>
<keyword evidence="1" id="KW-0472">Membrane</keyword>
<accession>A0A2C6L2U2</accession>
<feature type="transmembrane region" description="Helical" evidence="1">
    <location>
        <begin position="385"/>
        <end position="403"/>
    </location>
</feature>
<feature type="transmembrane region" description="Helical" evidence="1">
    <location>
        <begin position="343"/>
        <end position="365"/>
    </location>
</feature>
<dbReference type="GeneID" id="94427221"/>
<dbReference type="VEuPathDB" id="ToxoDB:CSUI_003815"/>
<organism evidence="2 3">
    <name type="scientific">Cystoisospora suis</name>
    <dbReference type="NCBI Taxonomy" id="483139"/>
    <lineage>
        <taxon>Eukaryota</taxon>
        <taxon>Sar</taxon>
        <taxon>Alveolata</taxon>
        <taxon>Apicomplexa</taxon>
        <taxon>Conoidasida</taxon>
        <taxon>Coccidia</taxon>
        <taxon>Eucoccidiorida</taxon>
        <taxon>Eimeriorina</taxon>
        <taxon>Sarcocystidae</taxon>
        <taxon>Cystoisospora</taxon>
    </lineage>
</organism>
<dbReference type="RefSeq" id="XP_067924015.1">
    <property type="nucleotide sequence ID" value="XM_068064010.1"/>
</dbReference>
<keyword evidence="1" id="KW-1133">Transmembrane helix</keyword>